<dbReference type="RefSeq" id="WP_162408480.1">
    <property type="nucleotide sequence ID" value="NZ_PDWN01000002.1"/>
</dbReference>
<dbReference type="EMBL" id="PDWN01000002">
    <property type="protein sequence ID" value="KAF1697011.1"/>
    <property type="molecule type" value="Genomic_DNA"/>
</dbReference>
<dbReference type="PANTHER" id="PTHR42951">
    <property type="entry name" value="METALLO-BETA-LACTAMASE DOMAIN-CONTAINING"/>
    <property type="match status" value="1"/>
</dbReference>
<evidence type="ECO:0000259" key="1">
    <source>
        <dbReference type="SMART" id="SM00849"/>
    </source>
</evidence>
<protein>
    <submittedName>
        <fullName evidence="2">MBL fold metallo-hydrolase</fullName>
    </submittedName>
</protein>
<organism evidence="2 3">
    <name type="scientific">Pseudoxanthomonas daejeonensis</name>
    <dbReference type="NCBI Taxonomy" id="266062"/>
    <lineage>
        <taxon>Bacteria</taxon>
        <taxon>Pseudomonadati</taxon>
        <taxon>Pseudomonadota</taxon>
        <taxon>Gammaproteobacteria</taxon>
        <taxon>Lysobacterales</taxon>
        <taxon>Lysobacteraceae</taxon>
        <taxon>Pseudoxanthomonas</taxon>
    </lineage>
</organism>
<dbReference type="Pfam" id="PF00753">
    <property type="entry name" value="Lactamase_B"/>
    <property type="match status" value="1"/>
</dbReference>
<dbReference type="InterPro" id="IPR037482">
    <property type="entry name" value="ST1585_MBL-fold"/>
</dbReference>
<comment type="caution">
    <text evidence="2">The sequence shown here is derived from an EMBL/GenBank/DDBJ whole genome shotgun (WGS) entry which is preliminary data.</text>
</comment>
<dbReference type="InterPro" id="IPR001279">
    <property type="entry name" value="Metallo-B-lactamas"/>
</dbReference>
<keyword evidence="3" id="KW-1185">Reference proteome</keyword>
<sequence length="310" mass="33746">MPEHGIHTIDTGYVRPRFDAAYLVVEQGRAAFIDCGTNHTIPVLLDALAQAGLAAADVDWLILTHAHLDHAGGAGTLMRHLPHARLVAHPRAAPHMVDPARLVAGATAVYGEAEFARHYGELVPVPAERVVVAADGHVVELAGRPLRCIDTPGHARHHLCVWDARSRSWFTGDTFGLSYRELDSARGPFILPTSSPVQFEPEAMQGSIARMLAESPRAMYLTHFGRVEEVERLAAELHEQIDAMVSLAQACDGRPERHRALVAALAGYYLERAQAHGCTLDDASVLGLLGMDIELNAQGLEVWLERARLS</sequence>
<reference evidence="2 3" key="1">
    <citation type="submission" date="2017-10" db="EMBL/GenBank/DDBJ databases">
        <title>Whole genome sequencing of members of genus Pseudoxanthomonas.</title>
        <authorList>
            <person name="Kumar S."/>
            <person name="Bansal K."/>
            <person name="Kaur A."/>
            <person name="Patil P."/>
            <person name="Sharma S."/>
            <person name="Patil P.B."/>
        </authorList>
    </citation>
    <scope>NUCLEOTIDE SEQUENCE [LARGE SCALE GENOMIC DNA]</scope>
    <source>
        <strain evidence="2 3">DSM 17801</strain>
    </source>
</reference>
<evidence type="ECO:0000313" key="2">
    <source>
        <dbReference type="EMBL" id="KAF1697011.1"/>
    </source>
</evidence>
<dbReference type="Gene3D" id="3.60.15.10">
    <property type="entry name" value="Ribonuclease Z/Hydroxyacylglutathione hydrolase-like"/>
    <property type="match status" value="1"/>
</dbReference>
<feature type="domain" description="Metallo-beta-lactamase" evidence="1">
    <location>
        <begin position="18"/>
        <end position="223"/>
    </location>
</feature>
<accession>A0ABQ6ZBK9</accession>
<dbReference type="Proteomes" id="UP000788419">
    <property type="component" value="Unassembled WGS sequence"/>
</dbReference>
<dbReference type="PANTHER" id="PTHR42951:SF22">
    <property type="entry name" value="METALLO BETA-LACTAMASE SUPERFAMILY LIPOPROTEIN"/>
    <property type="match status" value="1"/>
</dbReference>
<dbReference type="CDD" id="cd07726">
    <property type="entry name" value="ST1585-like_MBL-fold"/>
    <property type="match status" value="1"/>
</dbReference>
<gene>
    <name evidence="2" type="ORF">CSC65_02955</name>
</gene>
<proteinExistence type="predicted"/>
<evidence type="ECO:0000313" key="3">
    <source>
        <dbReference type="Proteomes" id="UP000788419"/>
    </source>
</evidence>
<dbReference type="InterPro" id="IPR036866">
    <property type="entry name" value="RibonucZ/Hydroxyglut_hydro"/>
</dbReference>
<dbReference type="SUPFAM" id="SSF56281">
    <property type="entry name" value="Metallo-hydrolase/oxidoreductase"/>
    <property type="match status" value="1"/>
</dbReference>
<dbReference type="SMART" id="SM00849">
    <property type="entry name" value="Lactamase_B"/>
    <property type="match status" value="1"/>
</dbReference>
<name>A0ABQ6ZBK9_9GAMM</name>
<dbReference type="InterPro" id="IPR050855">
    <property type="entry name" value="NDM-1-like"/>
</dbReference>